<proteinExistence type="predicted"/>
<dbReference type="GeneID" id="85462817"/>
<sequence>MGRLFLQQDDGTSVNLVLEAIHHNPLCCEEGSTCCLRQAGATHLLNGWIHWQGGREMLFSPPIKGQLGYGGSKSHRNVNTLVYECLRSMGISHTKREQQAVNGHGLCTKVGDDGDESVLALRCHLTWRAVFGTDVMSWPSVGVGGEAEFGNLSLLTYNMHGRFPLKSTFSQTNGSKSSMR</sequence>
<organism evidence="1 2">
    <name type="scientific">Colletotrichum godetiae</name>
    <dbReference type="NCBI Taxonomy" id="1209918"/>
    <lineage>
        <taxon>Eukaryota</taxon>
        <taxon>Fungi</taxon>
        <taxon>Dikarya</taxon>
        <taxon>Ascomycota</taxon>
        <taxon>Pezizomycotina</taxon>
        <taxon>Sordariomycetes</taxon>
        <taxon>Hypocreomycetidae</taxon>
        <taxon>Glomerellales</taxon>
        <taxon>Glomerellaceae</taxon>
        <taxon>Colletotrichum</taxon>
        <taxon>Colletotrichum acutatum species complex</taxon>
    </lineage>
</organism>
<dbReference type="RefSeq" id="XP_060429917.1">
    <property type="nucleotide sequence ID" value="XM_060578291.1"/>
</dbReference>
<dbReference type="AlphaFoldDB" id="A0AAJ0AMD5"/>
<gene>
    <name evidence="1" type="ORF">BDP55DRAFT_715139</name>
</gene>
<keyword evidence="2" id="KW-1185">Reference proteome</keyword>
<name>A0AAJ0AMD5_9PEZI</name>
<comment type="caution">
    <text evidence="1">The sequence shown here is derived from an EMBL/GenBank/DDBJ whole genome shotgun (WGS) entry which is preliminary data.</text>
</comment>
<evidence type="ECO:0000313" key="1">
    <source>
        <dbReference type="EMBL" id="KAK1675914.1"/>
    </source>
</evidence>
<evidence type="ECO:0000313" key="2">
    <source>
        <dbReference type="Proteomes" id="UP001224890"/>
    </source>
</evidence>
<accession>A0AAJ0AMD5</accession>
<dbReference type="Proteomes" id="UP001224890">
    <property type="component" value="Unassembled WGS sequence"/>
</dbReference>
<dbReference type="EMBL" id="JAHMHR010000019">
    <property type="protein sequence ID" value="KAK1675914.1"/>
    <property type="molecule type" value="Genomic_DNA"/>
</dbReference>
<reference evidence="1" key="1">
    <citation type="submission" date="2021-06" db="EMBL/GenBank/DDBJ databases">
        <title>Comparative genomics, transcriptomics and evolutionary studies reveal genomic signatures of adaptation to plant cell wall in hemibiotrophic fungi.</title>
        <authorList>
            <consortium name="DOE Joint Genome Institute"/>
            <person name="Baroncelli R."/>
            <person name="Diaz J.F."/>
            <person name="Benocci T."/>
            <person name="Peng M."/>
            <person name="Battaglia E."/>
            <person name="Haridas S."/>
            <person name="Andreopoulos W."/>
            <person name="Labutti K."/>
            <person name="Pangilinan J."/>
            <person name="Floch G.L."/>
            <person name="Makela M.R."/>
            <person name="Henrissat B."/>
            <person name="Grigoriev I.V."/>
            <person name="Crouch J.A."/>
            <person name="De Vries R.P."/>
            <person name="Sukno S.A."/>
            <person name="Thon M.R."/>
        </authorList>
    </citation>
    <scope>NUCLEOTIDE SEQUENCE</scope>
    <source>
        <strain evidence="1">CBS 193.32</strain>
    </source>
</reference>
<protein>
    <submittedName>
        <fullName evidence="1">Uncharacterized protein</fullName>
    </submittedName>
</protein>